<comment type="caution">
    <text evidence="4">The sequence shown here is derived from an EMBL/GenBank/DDBJ whole genome shotgun (WGS) entry which is preliminary data.</text>
</comment>
<feature type="chain" id="PRO_5004710384" description="Outer membrane protein beta-barrel domain-containing protein" evidence="2">
    <location>
        <begin position="22"/>
        <end position="248"/>
    </location>
</feature>
<accession>V2UUK4</accession>
<feature type="signal peptide" evidence="2">
    <location>
        <begin position="1"/>
        <end position="21"/>
    </location>
</feature>
<evidence type="ECO:0000256" key="1">
    <source>
        <dbReference type="ARBA" id="ARBA00022729"/>
    </source>
</evidence>
<proteinExistence type="predicted"/>
<dbReference type="SUPFAM" id="SSF56925">
    <property type="entry name" value="OMPA-like"/>
    <property type="match status" value="1"/>
</dbReference>
<evidence type="ECO:0000259" key="3">
    <source>
        <dbReference type="Pfam" id="PF13505"/>
    </source>
</evidence>
<evidence type="ECO:0000256" key="2">
    <source>
        <dbReference type="SAM" id="SignalP"/>
    </source>
</evidence>
<dbReference type="Pfam" id="PF13505">
    <property type="entry name" value="OMP_b-brl"/>
    <property type="match status" value="1"/>
</dbReference>
<organism evidence="4 5">
    <name type="scientific">Acinetobacter brisouii CIP 110357</name>
    <dbReference type="NCBI Taxonomy" id="1341683"/>
    <lineage>
        <taxon>Bacteria</taxon>
        <taxon>Pseudomonadati</taxon>
        <taxon>Pseudomonadota</taxon>
        <taxon>Gammaproteobacteria</taxon>
        <taxon>Moraxellales</taxon>
        <taxon>Moraxellaceae</taxon>
        <taxon>Acinetobacter</taxon>
    </lineage>
</organism>
<feature type="domain" description="Outer membrane protein beta-barrel" evidence="3">
    <location>
        <begin position="10"/>
        <end position="248"/>
    </location>
</feature>
<name>V2UUK4_9GAMM</name>
<dbReference type="InterPro" id="IPR011250">
    <property type="entry name" value="OMP/PagP_B-barrel"/>
</dbReference>
<dbReference type="AlphaFoldDB" id="V2UUK4"/>
<protein>
    <recommendedName>
        <fullName evidence="3">Outer membrane protein beta-barrel domain-containing protein</fullName>
    </recommendedName>
</protein>
<reference evidence="4 5" key="1">
    <citation type="submission" date="2013-10" db="EMBL/GenBank/DDBJ databases">
        <title>The Genome Sequence of Acinetobacter brisouii CIP 110357.</title>
        <authorList>
            <consortium name="The Broad Institute Genomics Platform"/>
            <consortium name="The Broad Institute Genome Sequencing Center for Infectious Disease"/>
            <person name="Cerqueira G."/>
            <person name="Feldgarden M."/>
            <person name="Courvalin P."/>
            <person name="Grillot-Courvalin C."/>
            <person name="Clermont D."/>
            <person name="Rocha E."/>
            <person name="Yoon E.-J."/>
            <person name="Nemec A."/>
            <person name="Young S.K."/>
            <person name="Zeng Q."/>
            <person name="Gargeya S."/>
            <person name="Fitzgerald M."/>
            <person name="Abouelleil A."/>
            <person name="Alvarado L."/>
            <person name="Berlin A.M."/>
            <person name="Chapman S.B."/>
            <person name="Gainer-Dewar J."/>
            <person name="Goldberg J."/>
            <person name="Gnerre S."/>
            <person name="Griggs A."/>
            <person name="Gujja S."/>
            <person name="Hansen M."/>
            <person name="Howarth C."/>
            <person name="Imamovic A."/>
            <person name="Ireland A."/>
            <person name="Larimer J."/>
            <person name="McCowan C."/>
            <person name="Murphy C."/>
            <person name="Pearson M."/>
            <person name="Poon T.W."/>
            <person name="Priest M."/>
            <person name="Roberts A."/>
            <person name="Saif S."/>
            <person name="Shea T."/>
            <person name="Sykes S."/>
            <person name="Wortman J."/>
            <person name="Nusbaum C."/>
            <person name="Birren B."/>
        </authorList>
    </citation>
    <scope>NUCLEOTIDE SEQUENCE [LARGE SCALE GENOMIC DNA]</scope>
    <source>
        <strain evidence="4 5">CIP 110357</strain>
    </source>
</reference>
<evidence type="ECO:0000313" key="4">
    <source>
        <dbReference type="EMBL" id="ESK52320.1"/>
    </source>
</evidence>
<sequence length="248" mass="27276">MKKSTILIGALAAAITVPALAADGVLKDAYVSAKVGLNITDLNADKLKSNNSTVSYDLSSDDKQNLATGAIAFGWNLEPSLHVPVRTELEYSAQQDHQFDSKHVLGSNPVVTVYLKDAVKLQQQSVMWNTYFDWKNTTKFTPYFAVGVGATSIHTKGTLSLNQDWNEVGTSGTWQQNIAKTSKTTTNFVWSVGVGTSYAITPNLAADFSYKYIDSGKLKQYYNDFETDVESSYNLRAHNLALGLRYSF</sequence>
<dbReference type="InterPro" id="IPR027385">
    <property type="entry name" value="Beta-barrel_OMP"/>
</dbReference>
<dbReference type="Proteomes" id="UP000018418">
    <property type="component" value="Unassembled WGS sequence"/>
</dbReference>
<evidence type="ECO:0000313" key="5">
    <source>
        <dbReference type="Proteomes" id="UP000018418"/>
    </source>
</evidence>
<dbReference type="HOGENOM" id="CLU_057473_1_0_6"/>
<keyword evidence="5" id="KW-1185">Reference proteome</keyword>
<dbReference type="Gene3D" id="2.40.160.20">
    <property type="match status" value="1"/>
</dbReference>
<keyword evidence="1 2" id="KW-0732">Signal</keyword>
<dbReference type="PATRIC" id="fig|1341683.3.peg.462"/>
<dbReference type="RefSeq" id="WP_004903238.1">
    <property type="nucleotide sequence ID" value="NZ_BBTI01000004.1"/>
</dbReference>
<dbReference type="EMBL" id="AYEU01000003">
    <property type="protein sequence ID" value="ESK52320.1"/>
    <property type="molecule type" value="Genomic_DNA"/>
</dbReference>
<gene>
    <name evidence="4" type="ORF">P255_00471</name>
</gene>